<gene>
    <name evidence="1" type="ORF">HK414_01995</name>
</gene>
<dbReference type="EMBL" id="CP053418">
    <property type="protein sequence ID" value="QJW83406.1"/>
    <property type="molecule type" value="Genomic_DNA"/>
</dbReference>
<protein>
    <submittedName>
        <fullName evidence="1">YfiR family protein</fullName>
    </submittedName>
</protein>
<organism evidence="1 2">
    <name type="scientific">Ramlibacter terrae</name>
    <dbReference type="NCBI Taxonomy" id="2732511"/>
    <lineage>
        <taxon>Bacteria</taxon>
        <taxon>Pseudomonadati</taxon>
        <taxon>Pseudomonadota</taxon>
        <taxon>Betaproteobacteria</taxon>
        <taxon>Burkholderiales</taxon>
        <taxon>Comamonadaceae</taxon>
        <taxon>Ramlibacter</taxon>
    </lineage>
</organism>
<evidence type="ECO:0000313" key="2">
    <source>
        <dbReference type="Proteomes" id="UP000500826"/>
    </source>
</evidence>
<proteinExistence type="predicted"/>
<accession>A0ABX6P2Q0</accession>
<dbReference type="Proteomes" id="UP000500826">
    <property type="component" value="Chromosome"/>
</dbReference>
<dbReference type="Pfam" id="PF13689">
    <property type="entry name" value="DUF4154"/>
    <property type="match status" value="1"/>
</dbReference>
<sequence length="186" mass="19163">MTAAGITAGAVRALGAGLLLFAMAAAIAQNLGLARASAVKAAFLYKFGSFVEWPAGAFRGPADPLVIGVFGDDAVAAELEQITQGRRIDNHPVQVRRVREADDVGALHILFVGGARDVRAREVLAAARGPVLTVAEAAGAGRTAPVLHFTEEEGRVRFGASLTAAAARGLKLSAKLLAVAQEVEGR</sequence>
<dbReference type="InterPro" id="IPR025293">
    <property type="entry name" value="YfiR/HmsC-like"/>
</dbReference>
<keyword evidence="2" id="KW-1185">Reference proteome</keyword>
<name>A0ABX6P2Q0_9BURK</name>
<evidence type="ECO:0000313" key="1">
    <source>
        <dbReference type="EMBL" id="QJW83406.1"/>
    </source>
</evidence>
<reference evidence="1 2" key="1">
    <citation type="submission" date="2020-05" db="EMBL/GenBank/DDBJ databases">
        <title>Ramlibacter rhizophilus sp. nov., isolated from rhizosphere soil of national flower Mugunghwa from South Korea.</title>
        <authorList>
            <person name="Zheng-Fei Y."/>
            <person name="Huan T."/>
        </authorList>
    </citation>
    <scope>NUCLEOTIDE SEQUENCE [LARGE SCALE GENOMIC DNA]</scope>
    <source>
        <strain evidence="1 2">H242</strain>
    </source>
</reference>